<dbReference type="AlphaFoldDB" id="A0AA39FJW5"/>
<proteinExistence type="predicted"/>
<keyword evidence="3" id="KW-1185">Reference proteome</keyword>
<evidence type="ECO:0000256" key="1">
    <source>
        <dbReference type="SAM" id="Coils"/>
    </source>
</evidence>
<dbReference type="EMBL" id="JAQQBS010000003">
    <property type="protein sequence ID" value="KAK0170659.1"/>
    <property type="molecule type" value="Genomic_DNA"/>
</dbReference>
<reference evidence="2" key="1">
    <citation type="journal article" date="2023" name="bioRxiv">
        <title>Scaffold-level genome assemblies of two parasitoid biocontrol wasps reveal the parthenogenesis mechanism and an associated novel virus.</title>
        <authorList>
            <person name="Inwood S."/>
            <person name="Skelly J."/>
            <person name="Guhlin J."/>
            <person name="Harrop T."/>
            <person name="Goldson S."/>
            <person name="Dearden P."/>
        </authorList>
    </citation>
    <scope>NUCLEOTIDE SEQUENCE</scope>
    <source>
        <strain evidence="2">Irish</strain>
        <tissue evidence="2">Whole body</tissue>
    </source>
</reference>
<name>A0AA39FJW5_9HYME</name>
<evidence type="ECO:0000313" key="3">
    <source>
        <dbReference type="Proteomes" id="UP001168990"/>
    </source>
</evidence>
<sequence>MELRSQNENIQHAIAKYTKEEQKLDSEMKKCEVQRTKMESFLHIGRIRDPKKSVYVKNDEAKNRNKKLLMDLEMCRARLRTLTSFTPTEQELAERMMTYREYLSNI</sequence>
<organism evidence="2 3">
    <name type="scientific">Microctonus aethiopoides</name>
    <dbReference type="NCBI Taxonomy" id="144406"/>
    <lineage>
        <taxon>Eukaryota</taxon>
        <taxon>Metazoa</taxon>
        <taxon>Ecdysozoa</taxon>
        <taxon>Arthropoda</taxon>
        <taxon>Hexapoda</taxon>
        <taxon>Insecta</taxon>
        <taxon>Pterygota</taxon>
        <taxon>Neoptera</taxon>
        <taxon>Endopterygota</taxon>
        <taxon>Hymenoptera</taxon>
        <taxon>Apocrita</taxon>
        <taxon>Ichneumonoidea</taxon>
        <taxon>Braconidae</taxon>
        <taxon>Euphorinae</taxon>
        <taxon>Microctonus</taxon>
    </lineage>
</organism>
<keyword evidence="1" id="KW-0175">Coiled coil</keyword>
<comment type="caution">
    <text evidence="2">The sequence shown here is derived from an EMBL/GenBank/DDBJ whole genome shotgun (WGS) entry which is preliminary data.</text>
</comment>
<protein>
    <submittedName>
        <fullName evidence="2">Uncharacterized protein</fullName>
    </submittedName>
</protein>
<evidence type="ECO:0000313" key="2">
    <source>
        <dbReference type="EMBL" id="KAK0170659.1"/>
    </source>
</evidence>
<feature type="coiled-coil region" evidence="1">
    <location>
        <begin position="3"/>
        <end position="34"/>
    </location>
</feature>
<accession>A0AA39FJW5</accession>
<reference evidence="2" key="2">
    <citation type="submission" date="2023-03" db="EMBL/GenBank/DDBJ databases">
        <authorList>
            <person name="Inwood S.N."/>
            <person name="Skelly J.G."/>
            <person name="Guhlin J."/>
            <person name="Harrop T.W.R."/>
            <person name="Goldson S.G."/>
            <person name="Dearden P.K."/>
        </authorList>
    </citation>
    <scope>NUCLEOTIDE SEQUENCE</scope>
    <source>
        <strain evidence="2">Irish</strain>
        <tissue evidence="2">Whole body</tissue>
    </source>
</reference>
<dbReference type="Proteomes" id="UP001168990">
    <property type="component" value="Unassembled WGS sequence"/>
</dbReference>
<gene>
    <name evidence="2" type="ORF">PV328_008484</name>
</gene>